<feature type="region of interest" description="Disordered" evidence="1">
    <location>
        <begin position="118"/>
        <end position="153"/>
    </location>
</feature>
<dbReference type="PANTHER" id="PTHR31949:SF20">
    <property type="entry name" value="OS01G0141900 PROTEIN"/>
    <property type="match status" value="1"/>
</dbReference>
<organism evidence="2 3">
    <name type="scientific">Apostasia shenzhenica</name>
    <dbReference type="NCBI Taxonomy" id="1088818"/>
    <lineage>
        <taxon>Eukaryota</taxon>
        <taxon>Viridiplantae</taxon>
        <taxon>Streptophyta</taxon>
        <taxon>Embryophyta</taxon>
        <taxon>Tracheophyta</taxon>
        <taxon>Spermatophyta</taxon>
        <taxon>Magnoliopsida</taxon>
        <taxon>Liliopsida</taxon>
        <taxon>Asparagales</taxon>
        <taxon>Orchidaceae</taxon>
        <taxon>Apostasioideae</taxon>
        <taxon>Apostasia</taxon>
    </lineage>
</organism>
<dbReference type="Proteomes" id="UP000236161">
    <property type="component" value="Unassembled WGS sequence"/>
</dbReference>
<dbReference type="AlphaFoldDB" id="A0A2I0AUQ5"/>
<feature type="compositionally biased region" description="Low complexity" evidence="1">
    <location>
        <begin position="229"/>
        <end position="243"/>
    </location>
</feature>
<dbReference type="GO" id="GO:0055028">
    <property type="term" value="C:cortical microtubule"/>
    <property type="evidence" value="ECO:0007669"/>
    <property type="project" value="TreeGrafter"/>
</dbReference>
<name>A0A2I0AUQ5_9ASPA</name>
<dbReference type="STRING" id="1088818.A0A2I0AUQ5"/>
<reference evidence="2 3" key="1">
    <citation type="journal article" date="2017" name="Nature">
        <title>The Apostasia genome and the evolution of orchids.</title>
        <authorList>
            <person name="Zhang G.Q."/>
            <person name="Liu K.W."/>
            <person name="Li Z."/>
            <person name="Lohaus R."/>
            <person name="Hsiao Y.Y."/>
            <person name="Niu S.C."/>
            <person name="Wang J.Y."/>
            <person name="Lin Y.C."/>
            <person name="Xu Q."/>
            <person name="Chen L.J."/>
            <person name="Yoshida K."/>
            <person name="Fujiwara S."/>
            <person name="Wang Z.W."/>
            <person name="Zhang Y.Q."/>
            <person name="Mitsuda N."/>
            <person name="Wang M."/>
            <person name="Liu G.H."/>
            <person name="Pecoraro L."/>
            <person name="Huang H.X."/>
            <person name="Xiao X.J."/>
            <person name="Lin M."/>
            <person name="Wu X.Y."/>
            <person name="Wu W.L."/>
            <person name="Chen Y.Y."/>
            <person name="Chang S.B."/>
            <person name="Sakamoto S."/>
            <person name="Ohme-Takagi M."/>
            <person name="Yagi M."/>
            <person name="Zeng S.J."/>
            <person name="Shen C.Y."/>
            <person name="Yeh C.M."/>
            <person name="Luo Y.B."/>
            <person name="Tsai W.C."/>
            <person name="Van de Peer Y."/>
            <person name="Liu Z.J."/>
        </authorList>
    </citation>
    <scope>NUCLEOTIDE SEQUENCE [LARGE SCALE GENOMIC DNA]</scope>
    <source>
        <strain evidence="3">cv. Shenzhen</strain>
        <tissue evidence="2">Stem</tissue>
    </source>
</reference>
<feature type="region of interest" description="Disordered" evidence="1">
    <location>
        <begin position="198"/>
        <end position="304"/>
    </location>
</feature>
<dbReference type="PANTHER" id="PTHR31949">
    <property type="entry name" value="GASTRIC MUCIN-LIKE PROTEIN"/>
    <property type="match status" value="1"/>
</dbReference>
<feature type="compositionally biased region" description="Low complexity" evidence="1">
    <location>
        <begin position="135"/>
        <end position="150"/>
    </location>
</feature>
<sequence>MNGSKLRFFAPLGAKKERDEELALFRELFKREREKNMNLLESVSADIEPIEGNSTVFKISTGKMGDSLTNEGEKNDYDWLKTPPATPLFQSLEMDVVQANAAVNTTVHKELPIIPPLKPSRFSSKLEEPKQLPKSPSSPSISSLSSSSSSRNEISDMQILSPPKIILTPRLIGVQDSLSSRMTSTLRFNRIQDPSQECIKGPYEEAPPKPVQTQRLVGKNAEPKPRPKSPSSSRPSTAASSRPETPESNANMNQKYPPSRVKVDRTVISRGKTVSNSTEKSTKKLSKEVPIKQAQGTKLQTPRV</sequence>
<feature type="compositionally biased region" description="Polar residues" evidence="1">
    <location>
        <begin position="294"/>
        <end position="304"/>
    </location>
</feature>
<feature type="compositionally biased region" description="Polar residues" evidence="1">
    <location>
        <begin position="246"/>
        <end position="256"/>
    </location>
</feature>
<dbReference type="GO" id="GO:0043622">
    <property type="term" value="P:cortical microtubule organization"/>
    <property type="evidence" value="ECO:0007669"/>
    <property type="project" value="TreeGrafter"/>
</dbReference>
<feature type="compositionally biased region" description="Basic and acidic residues" evidence="1">
    <location>
        <begin position="280"/>
        <end position="290"/>
    </location>
</feature>
<dbReference type="OrthoDB" id="1929779at2759"/>
<evidence type="ECO:0000313" key="3">
    <source>
        <dbReference type="Proteomes" id="UP000236161"/>
    </source>
</evidence>
<dbReference type="EMBL" id="KZ451950">
    <property type="protein sequence ID" value="PKA59280.1"/>
    <property type="molecule type" value="Genomic_DNA"/>
</dbReference>
<accession>A0A2I0AUQ5</accession>
<keyword evidence="3" id="KW-1185">Reference proteome</keyword>
<proteinExistence type="predicted"/>
<protein>
    <submittedName>
        <fullName evidence="2">Uncharacterized protein</fullName>
    </submittedName>
</protein>
<evidence type="ECO:0000313" key="2">
    <source>
        <dbReference type="EMBL" id="PKA59280.1"/>
    </source>
</evidence>
<evidence type="ECO:0000256" key="1">
    <source>
        <dbReference type="SAM" id="MobiDB-lite"/>
    </source>
</evidence>
<gene>
    <name evidence="2" type="ORF">AXF42_Ash001374</name>
</gene>